<dbReference type="Gene3D" id="1.50.10.20">
    <property type="match status" value="1"/>
</dbReference>
<feature type="binding site" evidence="1">
    <location>
        <position position="312"/>
    </location>
    <ligand>
        <name>Zn(2+)</name>
        <dbReference type="ChEBI" id="CHEBI:29105"/>
    </ligand>
</feature>
<dbReference type="EMBL" id="JABBMI010000058">
    <property type="protein sequence ID" value="NMK54222.1"/>
    <property type="molecule type" value="Genomic_DNA"/>
</dbReference>
<dbReference type="InterPro" id="IPR033889">
    <property type="entry name" value="LanC"/>
</dbReference>
<dbReference type="GO" id="GO:0031179">
    <property type="term" value="P:peptide modification"/>
    <property type="evidence" value="ECO:0007669"/>
    <property type="project" value="InterPro"/>
</dbReference>
<dbReference type="Proteomes" id="UP000550736">
    <property type="component" value="Unassembled WGS sequence"/>
</dbReference>
<dbReference type="CDD" id="cd04793">
    <property type="entry name" value="LanC"/>
    <property type="match status" value="1"/>
</dbReference>
<keyword evidence="1" id="KW-0862">Zinc</keyword>
<evidence type="ECO:0000313" key="2">
    <source>
        <dbReference type="EMBL" id="NMK54222.1"/>
    </source>
</evidence>
<sequence length="407" mass="47274">MKKEVEFLSHYENATALIENKSDCWSSYTLSHGYPGVILFLNEFQNLYHVNFDELIHKYVLRIGKELERGIEGYSLFSGISGIAFSIDVVSDGHLHYRNILQTLDDYLIEFINRKMTCINTEANPREYDVVRGLAGIGRYLLNRVDANPKVISSLIEIMNHFRDIHYSKRHWIVSKDNQFLNIDKERFSLGNINLGLAHGILGPFSLLALSKIKGVEIDNHSSLLSDITEYLFKTEFQYNQSWLDRYDIAEKYYPSYSIRNGWCYGDTGIMNTIWLLGLALNNVNLIEKAKNLIIKIIRLNNDNLLSPTFCHGLSSHLTILNNVNRYFNIQEVNSYLELIQEKILSHYSSENQFMFYDIELENNQTRYKNKVGLLEGQIGILLSLLDYQATHSNYLEKSWKNMFLIS</sequence>
<protein>
    <submittedName>
        <fullName evidence="3">Lanthionine synthetase C family protein</fullName>
    </submittedName>
</protein>
<dbReference type="InterPro" id="IPR007822">
    <property type="entry name" value="LANC-like"/>
</dbReference>
<organism evidence="3 5">
    <name type="scientific">Staphylococcus capitis</name>
    <dbReference type="NCBI Taxonomy" id="29388"/>
    <lineage>
        <taxon>Bacteria</taxon>
        <taxon>Bacillati</taxon>
        <taxon>Bacillota</taxon>
        <taxon>Bacilli</taxon>
        <taxon>Bacillales</taxon>
        <taxon>Staphylococcaceae</taxon>
        <taxon>Staphylococcus</taxon>
    </lineage>
</organism>
<dbReference type="SMART" id="SM01260">
    <property type="entry name" value="LANC_like"/>
    <property type="match status" value="1"/>
</dbReference>
<dbReference type="AlphaFoldDB" id="A0A7X9WDD3"/>
<accession>A0A7X9WDD3</accession>
<feature type="binding site" evidence="1">
    <location>
        <position position="311"/>
    </location>
    <ligand>
        <name>Zn(2+)</name>
        <dbReference type="ChEBI" id="CHEBI:29105"/>
    </ligand>
</feature>
<dbReference type="Pfam" id="PF05147">
    <property type="entry name" value="LANC_like"/>
    <property type="match status" value="1"/>
</dbReference>
<dbReference type="InterPro" id="IPR020406">
    <property type="entry name" value="Epidermin_biosynth_EpiC"/>
</dbReference>
<dbReference type="SUPFAM" id="SSF158745">
    <property type="entry name" value="LanC-like"/>
    <property type="match status" value="1"/>
</dbReference>
<dbReference type="EMBL" id="JABBLX010000001">
    <property type="protein sequence ID" value="NMK96615.1"/>
    <property type="molecule type" value="Genomic_DNA"/>
</dbReference>
<name>A0A7X9WDD3_STACP</name>
<feature type="binding site" evidence="1">
    <location>
        <position position="264"/>
    </location>
    <ligand>
        <name>Zn(2+)</name>
        <dbReference type="ChEBI" id="CHEBI:29105"/>
    </ligand>
</feature>
<dbReference type="Proteomes" id="UP000538955">
    <property type="component" value="Unassembled WGS sequence"/>
</dbReference>
<evidence type="ECO:0000313" key="4">
    <source>
        <dbReference type="Proteomes" id="UP000538955"/>
    </source>
</evidence>
<evidence type="ECO:0000256" key="1">
    <source>
        <dbReference type="PIRSR" id="PIRSR607822-1"/>
    </source>
</evidence>
<keyword evidence="1" id="KW-0479">Metal-binding</keyword>
<evidence type="ECO:0000313" key="3">
    <source>
        <dbReference type="EMBL" id="NMK96615.1"/>
    </source>
</evidence>
<keyword evidence="4" id="KW-1185">Reference proteome</keyword>
<proteinExistence type="predicted"/>
<dbReference type="PRINTS" id="PR01954">
    <property type="entry name" value="EPICPROTEIN"/>
</dbReference>
<comment type="caution">
    <text evidence="3">The sequence shown here is derived from an EMBL/GenBank/DDBJ whole genome shotgun (WGS) entry which is preliminary data.</text>
</comment>
<reference evidence="4 5" key="1">
    <citation type="submission" date="2020-04" db="EMBL/GenBank/DDBJ databases">
        <title>The Epidemiology and Molecular Characteristics of Linezolid-Resistant Staphylococcus capitis in Huashan Hospital, Shanghai.</title>
        <authorList>
            <person name="Ding L."/>
            <person name="Li P."/>
            <person name="Yang Y."/>
            <person name="Lin D."/>
            <person name="Xu X."/>
        </authorList>
    </citation>
    <scope>NUCLEOTIDE SEQUENCE [LARGE SCALE GENOMIC DNA]</scope>
    <source>
        <strain evidence="3 5">12-86</strain>
        <strain evidence="2 4">17-84</strain>
    </source>
</reference>
<gene>
    <name evidence="3" type="ORF">HHM13_00685</name>
    <name evidence="2" type="ORF">HHM24_05565</name>
</gene>
<dbReference type="PRINTS" id="PR01950">
    <property type="entry name" value="LANCSUPER"/>
</dbReference>
<dbReference type="GO" id="GO:0046872">
    <property type="term" value="F:metal ion binding"/>
    <property type="evidence" value="ECO:0007669"/>
    <property type="project" value="UniProtKB-KW"/>
</dbReference>
<evidence type="ECO:0000313" key="5">
    <source>
        <dbReference type="Proteomes" id="UP000550736"/>
    </source>
</evidence>